<feature type="transmembrane region" description="Helical" evidence="1">
    <location>
        <begin position="91"/>
        <end position="111"/>
    </location>
</feature>
<evidence type="ECO:0000256" key="1">
    <source>
        <dbReference type="SAM" id="Phobius"/>
    </source>
</evidence>
<name>A0A8T4KW98_9ARCH</name>
<keyword evidence="1" id="KW-0812">Transmembrane</keyword>
<evidence type="ECO:0000313" key="3">
    <source>
        <dbReference type="Proteomes" id="UP000677687"/>
    </source>
</evidence>
<feature type="transmembrane region" description="Helical" evidence="1">
    <location>
        <begin position="32"/>
        <end position="55"/>
    </location>
</feature>
<feature type="transmembrane region" description="Helical" evidence="1">
    <location>
        <begin position="67"/>
        <end position="85"/>
    </location>
</feature>
<evidence type="ECO:0000313" key="2">
    <source>
        <dbReference type="EMBL" id="MBS3057409.1"/>
    </source>
</evidence>
<keyword evidence="1" id="KW-1133">Transmembrane helix</keyword>
<comment type="caution">
    <text evidence="2">The sequence shown here is derived from an EMBL/GenBank/DDBJ whole genome shotgun (WGS) entry which is preliminary data.</text>
</comment>
<dbReference type="Proteomes" id="UP000677687">
    <property type="component" value="Unassembled WGS sequence"/>
</dbReference>
<organism evidence="2 3">
    <name type="scientific">Candidatus Iainarchaeum sp</name>
    <dbReference type="NCBI Taxonomy" id="3101447"/>
    <lineage>
        <taxon>Archaea</taxon>
        <taxon>Candidatus Iainarchaeota</taxon>
        <taxon>Candidatus Iainarchaeia</taxon>
        <taxon>Candidatus Iainarchaeales</taxon>
        <taxon>Candidatus Iainarchaeaceae</taxon>
        <taxon>Candidatus Iainarchaeum</taxon>
    </lineage>
</organism>
<sequence>MHRLLDSGFGKSNIKKKLELTYMLAPLDLGCFGNIATCFTDLMLVLKIFLLLTIISFVRNHIGTGSLSWVVIGLFAWFILFDYWVFFGGIFLLYTLLAFGVGQLIIDYMFVSQGFGAQPQPGEPESPMGHGMDVLQRMEAAKRMQGVLKPKPPIMMGR</sequence>
<proteinExistence type="predicted"/>
<dbReference type="EMBL" id="JAGVWD010000031">
    <property type="protein sequence ID" value="MBS3057409.1"/>
    <property type="molecule type" value="Genomic_DNA"/>
</dbReference>
<keyword evidence="1" id="KW-0472">Membrane</keyword>
<gene>
    <name evidence="2" type="ORF">J4415_02165</name>
</gene>
<reference evidence="2" key="1">
    <citation type="submission" date="2021-03" db="EMBL/GenBank/DDBJ databases">
        <authorList>
            <person name="Jaffe A."/>
        </authorList>
    </citation>
    <scope>NUCLEOTIDE SEQUENCE</scope>
    <source>
        <strain evidence="2">RIFCSPHIGHO2_01_FULL_AR10_44_11</strain>
    </source>
</reference>
<reference evidence="2" key="2">
    <citation type="submission" date="2021-05" db="EMBL/GenBank/DDBJ databases">
        <title>Protein family content uncovers lineage relationships and bacterial pathway maintenance mechanisms in DPANN archaea.</title>
        <authorList>
            <person name="Castelle C.J."/>
            <person name="Meheust R."/>
            <person name="Jaffe A.L."/>
            <person name="Seitz K."/>
            <person name="Gong X."/>
            <person name="Baker B.J."/>
            <person name="Banfield J.F."/>
        </authorList>
    </citation>
    <scope>NUCLEOTIDE SEQUENCE</scope>
    <source>
        <strain evidence="2">RIFCSPHIGHO2_01_FULL_AR10_44_11</strain>
    </source>
</reference>
<accession>A0A8T4KW98</accession>
<protein>
    <submittedName>
        <fullName evidence="2">Uncharacterized protein</fullName>
    </submittedName>
</protein>
<dbReference type="AlphaFoldDB" id="A0A8T4KW98"/>